<protein>
    <submittedName>
        <fullName evidence="1">Uncharacterized protein</fullName>
    </submittedName>
</protein>
<name>A0ABR0AHR7_9CRUS</name>
<gene>
    <name evidence="1" type="ORF">OUZ56_010088</name>
</gene>
<accession>A0ABR0AHR7</accession>
<dbReference type="EMBL" id="JAOYFB010000037">
    <property type="protein sequence ID" value="KAK4024666.1"/>
    <property type="molecule type" value="Genomic_DNA"/>
</dbReference>
<reference evidence="1 2" key="1">
    <citation type="journal article" date="2023" name="Nucleic Acids Res.">
        <title>The hologenome of Daphnia magna reveals possible DNA methylation and microbiome-mediated evolution of the host genome.</title>
        <authorList>
            <person name="Chaturvedi A."/>
            <person name="Li X."/>
            <person name="Dhandapani V."/>
            <person name="Marshall H."/>
            <person name="Kissane S."/>
            <person name="Cuenca-Cambronero M."/>
            <person name="Asole G."/>
            <person name="Calvet F."/>
            <person name="Ruiz-Romero M."/>
            <person name="Marangio P."/>
            <person name="Guigo R."/>
            <person name="Rago D."/>
            <person name="Mirbahai L."/>
            <person name="Eastwood N."/>
            <person name="Colbourne J.K."/>
            <person name="Zhou J."/>
            <person name="Mallon E."/>
            <person name="Orsini L."/>
        </authorList>
    </citation>
    <scope>NUCLEOTIDE SEQUENCE [LARGE SCALE GENOMIC DNA]</scope>
    <source>
        <strain evidence="1">LRV0_1</strain>
    </source>
</reference>
<evidence type="ECO:0000313" key="1">
    <source>
        <dbReference type="EMBL" id="KAK4024666.1"/>
    </source>
</evidence>
<proteinExistence type="predicted"/>
<comment type="caution">
    <text evidence="1">The sequence shown here is derived from an EMBL/GenBank/DDBJ whole genome shotgun (WGS) entry which is preliminary data.</text>
</comment>
<organism evidence="1 2">
    <name type="scientific">Daphnia magna</name>
    <dbReference type="NCBI Taxonomy" id="35525"/>
    <lineage>
        <taxon>Eukaryota</taxon>
        <taxon>Metazoa</taxon>
        <taxon>Ecdysozoa</taxon>
        <taxon>Arthropoda</taxon>
        <taxon>Crustacea</taxon>
        <taxon>Branchiopoda</taxon>
        <taxon>Diplostraca</taxon>
        <taxon>Cladocera</taxon>
        <taxon>Anomopoda</taxon>
        <taxon>Daphniidae</taxon>
        <taxon>Daphnia</taxon>
    </lineage>
</organism>
<evidence type="ECO:0000313" key="2">
    <source>
        <dbReference type="Proteomes" id="UP001234178"/>
    </source>
</evidence>
<keyword evidence="2" id="KW-1185">Reference proteome</keyword>
<sequence length="71" mass="7769">MSGFLPRNNSCRSSYTVILNGSITKHPILVPPIVGSFIPQTLTVLECMGTYQSGNAVRYGSRVPCSNRCYD</sequence>
<dbReference type="Proteomes" id="UP001234178">
    <property type="component" value="Unassembled WGS sequence"/>
</dbReference>